<dbReference type="Proteomes" id="UP000605992">
    <property type="component" value="Unassembled WGS sequence"/>
</dbReference>
<sequence length="359" mass="37631">MTDELDLVTGARPEVPAYSPTAKAAARRQLASPPARRRPYGFAIAGVAVVAGASVVAVNVLTAAASGTGHAPTVAGSAAPEPSRTVAALPDVTKMSASEVLGRAAQAATDLKPRNDQFVKVTSETMYSVIEAPTGSSGTGGPGKEPRYLYRDKRTIWLSVDGSKDGALTTEHLQPRPYPGWPVPKQAYAQAGTTESMKLPTCGQVPDTVYTRLERLPTSEKGMRAHLFAGPRTKNPAEVDAWTKVGDLLRETYMPAAQRAALFRAAATIPGVKVTGHVTDAASRSGIGVGLVRFGIREDLVFDAKTFELLGERGTVVDAKAAQAPVGSVLSSTAQLQVSIVDKAPDAPNPISEKQKYCG</sequence>
<keyword evidence="1" id="KW-1133">Transmembrane helix</keyword>
<evidence type="ECO:0008006" key="4">
    <source>
        <dbReference type="Google" id="ProtNLM"/>
    </source>
</evidence>
<accession>A0A8J3V4W0</accession>
<gene>
    <name evidence="2" type="ORF">Pth03_34250</name>
</gene>
<comment type="caution">
    <text evidence="2">The sequence shown here is derived from an EMBL/GenBank/DDBJ whole genome shotgun (WGS) entry which is preliminary data.</text>
</comment>
<proteinExistence type="predicted"/>
<protein>
    <recommendedName>
        <fullName evidence="4">CU044_5270 family protein</fullName>
    </recommendedName>
</protein>
<keyword evidence="1" id="KW-0812">Transmembrane</keyword>
<dbReference type="EMBL" id="BOOR01000023">
    <property type="protein sequence ID" value="GII55036.1"/>
    <property type="molecule type" value="Genomic_DNA"/>
</dbReference>
<reference evidence="2" key="1">
    <citation type="submission" date="2021-01" db="EMBL/GenBank/DDBJ databases">
        <title>Whole genome shotgun sequence of Planotetraspora thailandica NBRC 104271.</title>
        <authorList>
            <person name="Komaki H."/>
            <person name="Tamura T."/>
        </authorList>
    </citation>
    <scope>NUCLEOTIDE SEQUENCE</scope>
    <source>
        <strain evidence="2">NBRC 104271</strain>
    </source>
</reference>
<keyword evidence="1" id="KW-0472">Membrane</keyword>
<evidence type="ECO:0000313" key="3">
    <source>
        <dbReference type="Proteomes" id="UP000605992"/>
    </source>
</evidence>
<organism evidence="2 3">
    <name type="scientific">Planotetraspora thailandica</name>
    <dbReference type="NCBI Taxonomy" id="487172"/>
    <lineage>
        <taxon>Bacteria</taxon>
        <taxon>Bacillati</taxon>
        <taxon>Actinomycetota</taxon>
        <taxon>Actinomycetes</taxon>
        <taxon>Streptosporangiales</taxon>
        <taxon>Streptosporangiaceae</taxon>
        <taxon>Planotetraspora</taxon>
    </lineage>
</organism>
<dbReference type="RefSeq" id="WP_203945236.1">
    <property type="nucleotide sequence ID" value="NZ_BOOR01000023.1"/>
</dbReference>
<dbReference type="AlphaFoldDB" id="A0A8J3V4W0"/>
<name>A0A8J3V4W0_9ACTN</name>
<evidence type="ECO:0000256" key="1">
    <source>
        <dbReference type="SAM" id="Phobius"/>
    </source>
</evidence>
<keyword evidence="3" id="KW-1185">Reference proteome</keyword>
<evidence type="ECO:0000313" key="2">
    <source>
        <dbReference type="EMBL" id="GII55036.1"/>
    </source>
</evidence>
<dbReference type="InterPro" id="IPR047789">
    <property type="entry name" value="CU044_5270-like"/>
</dbReference>
<feature type="transmembrane region" description="Helical" evidence="1">
    <location>
        <begin position="40"/>
        <end position="61"/>
    </location>
</feature>
<dbReference type="NCBIfam" id="NF038083">
    <property type="entry name" value="CU044_5270_fam"/>
    <property type="match status" value="1"/>
</dbReference>